<keyword evidence="2" id="KW-1185">Reference proteome</keyword>
<dbReference type="EMBL" id="QLLL01000002">
    <property type="protein sequence ID" value="RAJ08830.1"/>
    <property type="molecule type" value="Genomic_DNA"/>
</dbReference>
<gene>
    <name evidence="1" type="ORF">LX64_01484</name>
</gene>
<evidence type="ECO:0000313" key="2">
    <source>
        <dbReference type="Proteomes" id="UP000249547"/>
    </source>
</evidence>
<comment type="caution">
    <text evidence="1">The sequence shown here is derived from an EMBL/GenBank/DDBJ whole genome shotgun (WGS) entry which is preliminary data.</text>
</comment>
<organism evidence="1 2">
    <name type="scientific">Chitinophaga skermanii</name>
    <dbReference type="NCBI Taxonomy" id="331697"/>
    <lineage>
        <taxon>Bacteria</taxon>
        <taxon>Pseudomonadati</taxon>
        <taxon>Bacteroidota</taxon>
        <taxon>Chitinophagia</taxon>
        <taxon>Chitinophagales</taxon>
        <taxon>Chitinophagaceae</taxon>
        <taxon>Chitinophaga</taxon>
    </lineage>
</organism>
<accession>A0A327QWU7</accession>
<dbReference type="AlphaFoldDB" id="A0A327QWU7"/>
<protein>
    <submittedName>
        <fullName evidence="1">Uncharacterized protein</fullName>
    </submittedName>
</protein>
<dbReference type="Proteomes" id="UP000249547">
    <property type="component" value="Unassembled WGS sequence"/>
</dbReference>
<evidence type="ECO:0000313" key="1">
    <source>
        <dbReference type="EMBL" id="RAJ08830.1"/>
    </source>
</evidence>
<name>A0A327QWU7_9BACT</name>
<dbReference type="RefSeq" id="WP_111596932.1">
    <property type="nucleotide sequence ID" value="NZ_QLLL01000002.1"/>
</dbReference>
<dbReference type="OrthoDB" id="1441538at2"/>
<sequence length="151" mass="16867">MSTAIPMPSQRIVEFIRSIGIEVILSPLEAAPGVLIQNGAMYIDFQREPIPREILEKAAQIAVVPKAERNTLSTQSLLRREWYAAEEMMASAWHYAANIHLGMHSSVHSSPEKQHAFGVSMLQNTGMTYDYCVAAEKGSSAYPSMLKWTRE</sequence>
<proteinExistence type="predicted"/>
<reference evidence="1 2" key="1">
    <citation type="submission" date="2018-06" db="EMBL/GenBank/DDBJ databases">
        <title>Genomic Encyclopedia of Archaeal and Bacterial Type Strains, Phase II (KMG-II): from individual species to whole genera.</title>
        <authorList>
            <person name="Goeker M."/>
        </authorList>
    </citation>
    <scope>NUCLEOTIDE SEQUENCE [LARGE SCALE GENOMIC DNA]</scope>
    <source>
        <strain evidence="1 2">DSM 23857</strain>
    </source>
</reference>